<name>A0A1H6K629_9FLAO</name>
<dbReference type="Proteomes" id="UP000199634">
    <property type="component" value="Unassembled WGS sequence"/>
</dbReference>
<proteinExistence type="predicted"/>
<dbReference type="RefSeq" id="WP_091096705.1">
    <property type="nucleotide sequence ID" value="NZ_FNXE01000008.1"/>
</dbReference>
<dbReference type="EMBL" id="FNXE01000008">
    <property type="protein sequence ID" value="SEH68464.1"/>
    <property type="molecule type" value="Genomic_DNA"/>
</dbReference>
<feature type="transmembrane region" description="Helical" evidence="1">
    <location>
        <begin position="12"/>
        <end position="32"/>
    </location>
</feature>
<protein>
    <submittedName>
        <fullName evidence="2">Uncharacterized protein</fullName>
    </submittedName>
</protein>
<accession>A0A1H6K629</accession>
<evidence type="ECO:0000313" key="3">
    <source>
        <dbReference type="Proteomes" id="UP000199634"/>
    </source>
</evidence>
<keyword evidence="1" id="KW-0812">Transmembrane</keyword>
<reference evidence="2 3" key="1">
    <citation type="submission" date="2016-10" db="EMBL/GenBank/DDBJ databases">
        <authorList>
            <person name="de Groot N.N."/>
        </authorList>
    </citation>
    <scope>NUCLEOTIDE SEQUENCE [LARGE SCALE GENOMIC DNA]</scope>
    <source>
        <strain evidence="2 3">CGMCC 1.10825</strain>
    </source>
</reference>
<keyword evidence="3" id="KW-1185">Reference proteome</keyword>
<dbReference type="AlphaFoldDB" id="A0A1H6K629"/>
<dbReference type="STRING" id="1159016.SAMN02927937_00864"/>
<keyword evidence="1" id="KW-0472">Membrane</keyword>
<gene>
    <name evidence="2" type="ORF">SAMN02927937_00864</name>
</gene>
<evidence type="ECO:0000313" key="2">
    <source>
        <dbReference type="EMBL" id="SEH68464.1"/>
    </source>
</evidence>
<organism evidence="2 3">
    <name type="scientific">Paenimyroides marinum</name>
    <dbReference type="NCBI Taxonomy" id="1159016"/>
    <lineage>
        <taxon>Bacteria</taxon>
        <taxon>Pseudomonadati</taxon>
        <taxon>Bacteroidota</taxon>
        <taxon>Flavobacteriia</taxon>
        <taxon>Flavobacteriales</taxon>
        <taxon>Flavobacteriaceae</taxon>
        <taxon>Paenimyroides</taxon>
    </lineage>
</organism>
<evidence type="ECO:0000256" key="1">
    <source>
        <dbReference type="SAM" id="Phobius"/>
    </source>
</evidence>
<sequence>MKSDNFELDNFLYGLLLLLLSFSIYFFNKWWIRKMKSKGEEIDSYDKSIVSKRILAIYVSTLLSIVFFLKAFKLWD</sequence>
<keyword evidence="1" id="KW-1133">Transmembrane helix</keyword>
<feature type="transmembrane region" description="Helical" evidence="1">
    <location>
        <begin position="53"/>
        <end position="72"/>
    </location>
</feature>